<reference evidence="4 5" key="1">
    <citation type="submission" date="2015-02" db="EMBL/GenBank/DDBJ databases">
        <authorList>
            <person name="Ju K.-S."/>
            <person name="Doroghazi J.R."/>
            <person name="Metcalf W."/>
        </authorList>
    </citation>
    <scope>NUCLEOTIDE SEQUENCE [LARGE SCALE GENOMIC DNA]</scope>
    <source>
        <strain evidence="4 5">NRRL B-16140</strain>
    </source>
</reference>
<dbReference type="PATRIC" id="fig|68170.10.peg.7613"/>
<sequence>MNIFGLGRSELGDTDDPKELVPGNVATLDETADGLRKLSSACQEAYGGLSTLDVGKWTGSAADKFHEYFCKETPKWRDAAEAFGPVVDALTTYKGAVEQAQRQAAEAIRLYNEAKQATKDAERQYDAASSQFEKTFLAAQAAGDSLPSPLAPFNDPGKAQREAAERMLADARNALRTAAAETAAIVTRAKDKAPEEPGFLSKFASSIEDSFEKTVDQVSSLHSGGGKSLLNLVKMVRAGCPLDPYNMAHPGEYAAHMMQQASGMVHMVTHPAEAVKGILNFEEWKKDPFSAAGQLIGDIAIGVATDGAGFAGSAEKAVAREAMESAAREATETAATQIGKHVDDGMPPWTKGDYEPPASHPPSDYNPFPDEPFGPQKTDLDDLPSHDRDHDTPDHHEPEQPAEQPKHEPDERPKITEPEHLPEPSRSDYFRLQDSVERMQGEVESGRLSRVEENDTWQRIHEQRQQMRDIMAKHS</sequence>
<feature type="coiled-coil region" evidence="1">
    <location>
        <begin position="97"/>
        <end position="131"/>
    </location>
</feature>
<dbReference type="InterPro" id="IPR036689">
    <property type="entry name" value="ESAT-6-like_sf"/>
</dbReference>
<feature type="compositionally biased region" description="Basic and acidic residues" evidence="2">
    <location>
        <begin position="378"/>
        <end position="454"/>
    </location>
</feature>
<accession>A0A0F0H733</accession>
<evidence type="ECO:0000259" key="3">
    <source>
        <dbReference type="Pfam" id="PF21725"/>
    </source>
</evidence>
<dbReference type="EMBL" id="JYJG01000040">
    <property type="protein sequence ID" value="KJK51335.1"/>
    <property type="molecule type" value="Genomic_DNA"/>
</dbReference>
<dbReference type="OrthoDB" id="5194739at2"/>
<keyword evidence="1" id="KW-0175">Coiled coil</keyword>
<dbReference type="Proteomes" id="UP000033393">
    <property type="component" value="Unassembled WGS sequence"/>
</dbReference>
<name>A0A0F0H733_LENAE</name>
<protein>
    <recommendedName>
        <fullName evidence="3">Putative T7SS secretion signal domain-containing protein</fullName>
    </recommendedName>
</protein>
<dbReference type="InterPro" id="IPR049082">
    <property type="entry name" value="T7SS_signal"/>
</dbReference>
<feature type="domain" description="Putative T7SS secretion signal" evidence="3">
    <location>
        <begin position="9"/>
        <end position="197"/>
    </location>
</feature>
<evidence type="ECO:0000256" key="1">
    <source>
        <dbReference type="SAM" id="Coils"/>
    </source>
</evidence>
<evidence type="ECO:0000313" key="5">
    <source>
        <dbReference type="Proteomes" id="UP000033393"/>
    </source>
</evidence>
<proteinExistence type="predicted"/>
<evidence type="ECO:0000256" key="2">
    <source>
        <dbReference type="SAM" id="MobiDB-lite"/>
    </source>
</evidence>
<feature type="region of interest" description="Disordered" evidence="2">
    <location>
        <begin position="322"/>
        <end position="454"/>
    </location>
</feature>
<dbReference type="Pfam" id="PF21725">
    <property type="entry name" value="T7SS_signal"/>
    <property type="match status" value="1"/>
</dbReference>
<dbReference type="AlphaFoldDB" id="A0A0F0H733"/>
<feature type="compositionally biased region" description="Basic and acidic residues" evidence="2">
    <location>
        <begin position="322"/>
        <end position="331"/>
    </location>
</feature>
<evidence type="ECO:0000313" key="4">
    <source>
        <dbReference type="EMBL" id="KJK51335.1"/>
    </source>
</evidence>
<organism evidence="4 5">
    <name type="scientific">Lentzea aerocolonigenes</name>
    <name type="common">Lechevalieria aerocolonigenes</name>
    <name type="synonym">Saccharothrix aerocolonigenes</name>
    <dbReference type="NCBI Taxonomy" id="68170"/>
    <lineage>
        <taxon>Bacteria</taxon>
        <taxon>Bacillati</taxon>
        <taxon>Actinomycetota</taxon>
        <taxon>Actinomycetes</taxon>
        <taxon>Pseudonocardiales</taxon>
        <taxon>Pseudonocardiaceae</taxon>
        <taxon>Lentzea</taxon>
    </lineage>
</organism>
<gene>
    <name evidence="4" type="ORF">UK23_07555</name>
</gene>
<keyword evidence="5" id="KW-1185">Reference proteome</keyword>
<comment type="caution">
    <text evidence="4">The sequence shown here is derived from an EMBL/GenBank/DDBJ whole genome shotgun (WGS) entry which is preliminary data.</text>
</comment>
<dbReference type="RefSeq" id="WP_045310651.1">
    <property type="nucleotide sequence ID" value="NZ_JYJG01000040.1"/>
</dbReference>
<dbReference type="SUPFAM" id="SSF140453">
    <property type="entry name" value="EsxAB dimer-like"/>
    <property type="match status" value="1"/>
</dbReference>